<accession>A0ABP4JND1</accession>
<dbReference type="InterPro" id="IPR025827">
    <property type="entry name" value="Zn_ribbon_recom_dom"/>
</dbReference>
<keyword evidence="3" id="KW-0175">Coiled coil</keyword>
<evidence type="ECO:0000256" key="1">
    <source>
        <dbReference type="ARBA" id="ARBA00023125"/>
    </source>
</evidence>
<dbReference type="InterPro" id="IPR011109">
    <property type="entry name" value="DNA_bind_recombinase_dom"/>
</dbReference>
<keyword evidence="2" id="KW-0233">DNA recombination</keyword>
<evidence type="ECO:0000313" key="7">
    <source>
        <dbReference type="Proteomes" id="UP001500973"/>
    </source>
</evidence>
<dbReference type="SMART" id="SM00857">
    <property type="entry name" value="Resolvase"/>
    <property type="match status" value="1"/>
</dbReference>
<protein>
    <recommendedName>
        <fullName evidence="8">Recombinase family protein</fullName>
    </recommendedName>
</protein>
<evidence type="ECO:0000256" key="3">
    <source>
        <dbReference type="SAM" id="Coils"/>
    </source>
</evidence>
<proteinExistence type="predicted"/>
<comment type="caution">
    <text evidence="6">The sequence shown here is derived from an EMBL/GenBank/DDBJ whole genome shotgun (WGS) entry which is preliminary data.</text>
</comment>
<gene>
    <name evidence="6" type="ORF">GCM10009601_32270</name>
</gene>
<dbReference type="PROSITE" id="PS51736">
    <property type="entry name" value="RECOMBINASES_3"/>
    <property type="match status" value="1"/>
</dbReference>
<dbReference type="InterPro" id="IPR006119">
    <property type="entry name" value="Resolv_N"/>
</dbReference>
<evidence type="ECO:0000259" key="4">
    <source>
        <dbReference type="PROSITE" id="PS51736"/>
    </source>
</evidence>
<dbReference type="Pfam" id="PF13408">
    <property type="entry name" value="Zn_ribbon_recom"/>
    <property type="match status" value="1"/>
</dbReference>
<sequence length="529" mass="59546">MTRRVAEEFRDAYPDELVGKGPGDLVDLYLRRSKKRETLETLKQHARDLRREMARQNLTVRKVWLEQRSASKQHVRREKLEGAMAAVIAGEVKTLAVWKTDRFDRRGMAAIGAALDEFDRRKARLYVLQENLDSSQQGTRIVFAILAERAREEIKDLTLRVTTGKAAARTAGRWSGGRTPYGVRSPKGSGILERHPGEYLHARRIADELLKGRSAMSVAHELERDGIRTRDGARWTSRAIVRMVKSPAWAGLLPSKERKYDADGQPLDVWIPSVEPERDSRGRPVKIGEGVVSPGERLRILASIEERVSKVGGGSTGKRPHTTFLGGILRCPRCHHTMTGSGGERGRIYRCRIRGTYGNDACPGVVVRAERLDAAVEAMWLSHVSALEHGDPGLDAIVRRWSILHDPERDAQRIELMASLDAARARRELLQHDYYIEGRLSAERFRELSDAQTELIEALEKEAARLAMEADLTVFFADGEALTEAWEEATLQDRRMLLGCVLKSLTITVPKHSGDRTPIMERLVPQWVA</sequence>
<dbReference type="Proteomes" id="UP001500973">
    <property type="component" value="Unassembled WGS sequence"/>
</dbReference>
<dbReference type="Pfam" id="PF07508">
    <property type="entry name" value="Recombinase"/>
    <property type="match status" value="1"/>
</dbReference>
<dbReference type="PANTHER" id="PTHR30461:SF2">
    <property type="entry name" value="SERINE RECOMBINASE PINE-RELATED"/>
    <property type="match status" value="1"/>
</dbReference>
<evidence type="ECO:0000313" key="6">
    <source>
        <dbReference type="EMBL" id="GAA1425390.1"/>
    </source>
</evidence>
<name>A0ABP4JND1_9ACTN</name>
<dbReference type="PROSITE" id="PS51737">
    <property type="entry name" value="RECOMBINASE_DNA_BIND"/>
    <property type="match status" value="1"/>
</dbReference>
<feature type="coiled-coil region" evidence="3">
    <location>
        <begin position="442"/>
        <end position="469"/>
    </location>
</feature>
<keyword evidence="1" id="KW-0238">DNA-binding</keyword>
<dbReference type="CDD" id="cd00338">
    <property type="entry name" value="Ser_Recombinase"/>
    <property type="match status" value="1"/>
</dbReference>
<feature type="coiled-coil region" evidence="3">
    <location>
        <begin position="32"/>
        <end position="59"/>
    </location>
</feature>
<dbReference type="InterPro" id="IPR050639">
    <property type="entry name" value="SSR_resolvase"/>
</dbReference>
<dbReference type="SUPFAM" id="SSF53041">
    <property type="entry name" value="Resolvase-like"/>
    <property type="match status" value="1"/>
</dbReference>
<feature type="domain" description="Recombinase" evidence="5">
    <location>
        <begin position="180"/>
        <end position="292"/>
    </location>
</feature>
<dbReference type="EMBL" id="BAAAIZ010000041">
    <property type="protein sequence ID" value="GAA1425390.1"/>
    <property type="molecule type" value="Genomic_DNA"/>
</dbReference>
<organism evidence="6 7">
    <name type="scientific">Streptomyces thermospinosisporus</name>
    <dbReference type="NCBI Taxonomy" id="161482"/>
    <lineage>
        <taxon>Bacteria</taxon>
        <taxon>Bacillati</taxon>
        <taxon>Actinomycetota</taxon>
        <taxon>Actinomycetes</taxon>
        <taxon>Kitasatosporales</taxon>
        <taxon>Streptomycetaceae</taxon>
        <taxon>Streptomyces</taxon>
    </lineage>
</organism>
<feature type="domain" description="Resolvase/invertase-type recombinase catalytic" evidence="4">
    <location>
        <begin position="25"/>
        <end position="172"/>
    </location>
</feature>
<dbReference type="Pfam" id="PF00239">
    <property type="entry name" value="Resolvase"/>
    <property type="match status" value="1"/>
</dbReference>
<evidence type="ECO:0008006" key="8">
    <source>
        <dbReference type="Google" id="ProtNLM"/>
    </source>
</evidence>
<reference evidence="7" key="1">
    <citation type="journal article" date="2019" name="Int. J. Syst. Evol. Microbiol.">
        <title>The Global Catalogue of Microorganisms (GCM) 10K type strain sequencing project: providing services to taxonomists for standard genome sequencing and annotation.</title>
        <authorList>
            <consortium name="The Broad Institute Genomics Platform"/>
            <consortium name="The Broad Institute Genome Sequencing Center for Infectious Disease"/>
            <person name="Wu L."/>
            <person name="Ma J."/>
        </authorList>
    </citation>
    <scope>NUCLEOTIDE SEQUENCE [LARGE SCALE GENOMIC DNA]</scope>
    <source>
        <strain evidence="7">JCM 11756</strain>
    </source>
</reference>
<evidence type="ECO:0000256" key="2">
    <source>
        <dbReference type="ARBA" id="ARBA00023172"/>
    </source>
</evidence>
<dbReference type="PANTHER" id="PTHR30461">
    <property type="entry name" value="DNA-INVERTASE FROM LAMBDOID PROPHAGE"/>
    <property type="match status" value="1"/>
</dbReference>
<dbReference type="Gene3D" id="3.90.1750.20">
    <property type="entry name" value="Putative Large Serine Recombinase, Chain B, Domain 2"/>
    <property type="match status" value="1"/>
</dbReference>
<dbReference type="Gene3D" id="3.40.50.1390">
    <property type="entry name" value="Resolvase, N-terminal catalytic domain"/>
    <property type="match status" value="1"/>
</dbReference>
<keyword evidence="7" id="KW-1185">Reference proteome</keyword>
<dbReference type="InterPro" id="IPR036162">
    <property type="entry name" value="Resolvase-like_N_sf"/>
</dbReference>
<evidence type="ECO:0000259" key="5">
    <source>
        <dbReference type="PROSITE" id="PS51737"/>
    </source>
</evidence>
<dbReference type="InterPro" id="IPR038109">
    <property type="entry name" value="DNA_bind_recomb_sf"/>
</dbReference>